<evidence type="ECO:0000313" key="3">
    <source>
        <dbReference type="Proteomes" id="UP000006304"/>
    </source>
</evidence>
<organism evidence="2 3">
    <name type="scientific">Nocardia brasiliensis (strain ATCC 700358 / HUJEG-1)</name>
    <dbReference type="NCBI Taxonomy" id="1133849"/>
    <lineage>
        <taxon>Bacteria</taxon>
        <taxon>Bacillati</taxon>
        <taxon>Actinomycetota</taxon>
        <taxon>Actinomycetes</taxon>
        <taxon>Mycobacteriales</taxon>
        <taxon>Nocardiaceae</taxon>
        <taxon>Nocardia</taxon>
    </lineage>
</organism>
<proteinExistence type="predicted"/>
<dbReference type="AlphaFoldDB" id="K0EL74"/>
<accession>K0EL74</accession>
<keyword evidence="3" id="KW-1185">Reference proteome</keyword>
<feature type="compositionally biased region" description="Basic and acidic residues" evidence="1">
    <location>
        <begin position="9"/>
        <end position="25"/>
    </location>
</feature>
<gene>
    <name evidence="2" type="ORF">O3I_011285</name>
</gene>
<sequence length="234" mass="24853">MSLLSAKEFAQKRGADKRRSDRPVDESGADGQIAECQPTGRAQGGAGAMRSESRVGCGADAGPVSLLPAKEFAQKRGADKRRSDGPKDESGADRQVAGCRPSGRAQGGAGAMRSKSRAGCGTDPDPEAVLSAKEFARWVVRLVLEVLDHRRLVTHMASVADARIVAALRTMVNTDVIPGRGLGVAVPGRVTVRMVDAKTAEVCAGYDRGPRHFALAARITRTRGQWRLTALRVR</sequence>
<dbReference type="Proteomes" id="UP000006304">
    <property type="component" value="Chromosome"/>
</dbReference>
<dbReference type="InterPro" id="IPR045596">
    <property type="entry name" value="DUF6459"/>
</dbReference>
<name>K0EL74_NOCB7</name>
<evidence type="ECO:0000256" key="1">
    <source>
        <dbReference type="SAM" id="MobiDB-lite"/>
    </source>
</evidence>
<dbReference type="HOGENOM" id="CLU_1184048_0_0_11"/>
<protein>
    <submittedName>
        <fullName evidence="2">Uncharacterized protein</fullName>
    </submittedName>
</protein>
<reference evidence="2 3" key="1">
    <citation type="journal article" date="2012" name="J. Bacteriol.">
        <title>Complete genome sequence of Nocardia brasiliensis HUJEG-1.</title>
        <authorList>
            <person name="Vera-Cabrera L."/>
            <person name="Ortiz-Lopez R."/>
            <person name="Elizondo-Gonzalez R."/>
            <person name="Perez-Maya A.A."/>
            <person name="Ocampo-Candiani J."/>
        </authorList>
    </citation>
    <scope>NUCLEOTIDE SEQUENCE [LARGE SCALE GENOMIC DNA]</scope>
    <source>
        <strain evidence="3">ATCC 700358</strain>
    </source>
</reference>
<dbReference type="Pfam" id="PF20060">
    <property type="entry name" value="DUF6459"/>
    <property type="match status" value="1"/>
</dbReference>
<feature type="region of interest" description="Disordered" evidence="1">
    <location>
        <begin position="1"/>
        <end position="125"/>
    </location>
</feature>
<feature type="compositionally biased region" description="Basic and acidic residues" evidence="1">
    <location>
        <begin position="72"/>
        <end position="92"/>
    </location>
</feature>
<dbReference type="EMBL" id="CP003876">
    <property type="protein sequence ID" value="AFU00218.1"/>
    <property type="molecule type" value="Genomic_DNA"/>
</dbReference>
<dbReference type="eggNOG" id="ENOG50332RH">
    <property type="taxonomic scope" value="Bacteria"/>
</dbReference>
<evidence type="ECO:0000313" key="2">
    <source>
        <dbReference type="EMBL" id="AFU00218.1"/>
    </source>
</evidence>
<dbReference type="KEGG" id="nbr:O3I_011285"/>